<evidence type="ECO:0008006" key="4">
    <source>
        <dbReference type="Google" id="ProtNLM"/>
    </source>
</evidence>
<dbReference type="SUPFAM" id="SSF56935">
    <property type="entry name" value="Porins"/>
    <property type="match status" value="1"/>
</dbReference>
<protein>
    <recommendedName>
        <fullName evidence="4">Outer membrane beta-barrel protein</fullName>
    </recommendedName>
</protein>
<evidence type="ECO:0000313" key="3">
    <source>
        <dbReference type="Proteomes" id="UP000249082"/>
    </source>
</evidence>
<comment type="caution">
    <text evidence="2">The sequence shown here is derived from an EMBL/GenBank/DDBJ whole genome shotgun (WGS) entry which is preliminary data.</text>
</comment>
<dbReference type="AlphaFoldDB" id="A0A2W5R2E9"/>
<name>A0A2W5R2E9_9SPHN</name>
<sequence>MSVFAAHNPFLRPGNDADIPGGQVILTAGGEWPLDHRTKIASEGNLAYRRYVREYGDFLTGNIEAALIHRRSEYLSLRTEASFERILPIEAVAASLDGAVDPISLQDRYDISQALTLHPDARTTLDGRLGWNRIIPRNSILLATTTAVSFDFSATTRVDAITTIGIAGQLASSRSDTSGDPRSWALRAKAARRFPKRWSAELEMGVTQISRRGLDMAGLDMGRERGPVQFSGTANLCHEPGRVRFCTSAAVASVVSSFSGIQREISATTSLDWRTSERGRLVAGGEYRRSPQGAGAGSGGGGGQGALEALTFTSRYEHRLDGRFTVYGGLEYQQRTGLADQKMNSLTFRAGLLLRMPRP</sequence>
<evidence type="ECO:0000256" key="1">
    <source>
        <dbReference type="SAM" id="MobiDB-lite"/>
    </source>
</evidence>
<accession>A0A2W5R2E9</accession>
<proteinExistence type="predicted"/>
<dbReference type="EMBL" id="QFPX01000001">
    <property type="protein sequence ID" value="PZQ57660.1"/>
    <property type="molecule type" value="Genomic_DNA"/>
</dbReference>
<feature type="compositionally biased region" description="Gly residues" evidence="1">
    <location>
        <begin position="294"/>
        <end position="303"/>
    </location>
</feature>
<dbReference type="Proteomes" id="UP000249082">
    <property type="component" value="Unassembled WGS sequence"/>
</dbReference>
<gene>
    <name evidence="2" type="ORF">DI555_01725</name>
</gene>
<evidence type="ECO:0000313" key="2">
    <source>
        <dbReference type="EMBL" id="PZQ57660.1"/>
    </source>
</evidence>
<feature type="region of interest" description="Disordered" evidence="1">
    <location>
        <begin position="283"/>
        <end position="303"/>
    </location>
</feature>
<reference evidence="2 3" key="1">
    <citation type="submission" date="2017-08" db="EMBL/GenBank/DDBJ databases">
        <title>Infants hospitalized years apart are colonized by the same room-sourced microbial strains.</title>
        <authorList>
            <person name="Brooks B."/>
            <person name="Olm M.R."/>
            <person name="Firek B.A."/>
            <person name="Baker R."/>
            <person name="Thomas B.C."/>
            <person name="Morowitz M.J."/>
            <person name="Banfield J.F."/>
        </authorList>
    </citation>
    <scope>NUCLEOTIDE SEQUENCE [LARGE SCALE GENOMIC DNA]</scope>
    <source>
        <strain evidence="2">S2_005_002_R2_33</strain>
    </source>
</reference>
<organism evidence="2 3">
    <name type="scientific">Novosphingobium pentaromativorans</name>
    <dbReference type="NCBI Taxonomy" id="205844"/>
    <lineage>
        <taxon>Bacteria</taxon>
        <taxon>Pseudomonadati</taxon>
        <taxon>Pseudomonadota</taxon>
        <taxon>Alphaproteobacteria</taxon>
        <taxon>Sphingomonadales</taxon>
        <taxon>Sphingomonadaceae</taxon>
        <taxon>Novosphingobium</taxon>
    </lineage>
</organism>